<comment type="caution">
    <text evidence="2">The sequence shown here is derived from an EMBL/GenBank/DDBJ whole genome shotgun (WGS) entry which is preliminary data.</text>
</comment>
<dbReference type="PANTHER" id="PTHR32063:SF18">
    <property type="entry name" value="CATION EFFLUX SYSTEM PROTEIN"/>
    <property type="match status" value="1"/>
</dbReference>
<feature type="transmembrane region" description="Helical" evidence="1">
    <location>
        <begin position="299"/>
        <end position="318"/>
    </location>
</feature>
<feature type="non-terminal residue" evidence="2">
    <location>
        <position position="408"/>
    </location>
</feature>
<organism evidence="2">
    <name type="scientific">marine sediment metagenome</name>
    <dbReference type="NCBI Taxonomy" id="412755"/>
    <lineage>
        <taxon>unclassified sequences</taxon>
        <taxon>metagenomes</taxon>
        <taxon>ecological metagenomes</taxon>
    </lineage>
</organism>
<dbReference type="AlphaFoldDB" id="X0YE71"/>
<evidence type="ECO:0000313" key="2">
    <source>
        <dbReference type="EMBL" id="GAG54224.1"/>
    </source>
</evidence>
<keyword evidence="1" id="KW-0812">Transmembrane</keyword>
<dbReference type="Gene3D" id="1.20.1640.10">
    <property type="entry name" value="Multidrug efflux transporter AcrB transmembrane domain"/>
    <property type="match status" value="1"/>
</dbReference>
<dbReference type="Pfam" id="PF00873">
    <property type="entry name" value="ACR_tran"/>
    <property type="match status" value="1"/>
</dbReference>
<dbReference type="SUPFAM" id="SSF82866">
    <property type="entry name" value="Multidrug efflux transporter AcrB transmembrane domain"/>
    <property type="match status" value="1"/>
</dbReference>
<dbReference type="EMBL" id="BART01008449">
    <property type="protein sequence ID" value="GAG54224.1"/>
    <property type="molecule type" value="Genomic_DNA"/>
</dbReference>
<protein>
    <recommendedName>
        <fullName evidence="3">Acriflavin resistance protein</fullName>
    </recommendedName>
</protein>
<keyword evidence="1" id="KW-1133">Transmembrane helix</keyword>
<dbReference type="PANTHER" id="PTHR32063">
    <property type="match status" value="1"/>
</dbReference>
<gene>
    <name evidence="2" type="ORF">S01H4_19001</name>
</gene>
<dbReference type="Gene3D" id="3.30.70.1440">
    <property type="entry name" value="Multidrug efflux transporter AcrB pore domain"/>
    <property type="match status" value="1"/>
</dbReference>
<feature type="transmembrane region" description="Helical" evidence="1">
    <location>
        <begin position="349"/>
        <end position="365"/>
    </location>
</feature>
<dbReference type="SUPFAM" id="SSF82714">
    <property type="entry name" value="Multidrug efflux transporter AcrB TolC docking domain, DN and DC subdomains"/>
    <property type="match status" value="1"/>
</dbReference>
<dbReference type="Gene3D" id="3.30.70.1430">
    <property type="entry name" value="Multidrug efflux transporter AcrB pore domain"/>
    <property type="match status" value="1"/>
</dbReference>
<evidence type="ECO:0008006" key="3">
    <source>
        <dbReference type="Google" id="ProtNLM"/>
    </source>
</evidence>
<evidence type="ECO:0000256" key="1">
    <source>
        <dbReference type="SAM" id="Phobius"/>
    </source>
</evidence>
<dbReference type="PRINTS" id="PR00702">
    <property type="entry name" value="ACRIFLAVINRP"/>
</dbReference>
<dbReference type="InterPro" id="IPR027463">
    <property type="entry name" value="AcrB_DN_DC_subdom"/>
</dbReference>
<feature type="transmembrane region" description="Helical" evidence="1">
    <location>
        <begin position="325"/>
        <end position="343"/>
    </location>
</feature>
<dbReference type="Gene3D" id="3.30.2090.10">
    <property type="entry name" value="Multidrug efflux transporter AcrB TolC docking domain, DN and DC subdomains"/>
    <property type="match status" value="1"/>
</dbReference>
<dbReference type="GO" id="GO:0042910">
    <property type="term" value="F:xenobiotic transmembrane transporter activity"/>
    <property type="evidence" value="ECO:0007669"/>
    <property type="project" value="TreeGrafter"/>
</dbReference>
<reference evidence="2" key="1">
    <citation type="journal article" date="2014" name="Front. Microbiol.">
        <title>High frequency of phylogenetically diverse reductive dehalogenase-homologous genes in deep subseafloor sedimentary metagenomes.</title>
        <authorList>
            <person name="Kawai M."/>
            <person name="Futagami T."/>
            <person name="Toyoda A."/>
            <person name="Takaki Y."/>
            <person name="Nishi S."/>
            <person name="Hori S."/>
            <person name="Arai W."/>
            <person name="Tsubouchi T."/>
            <person name="Morono Y."/>
            <person name="Uchiyama I."/>
            <person name="Ito T."/>
            <person name="Fujiyama A."/>
            <person name="Inagaki F."/>
            <person name="Takami H."/>
        </authorList>
    </citation>
    <scope>NUCLEOTIDE SEQUENCE</scope>
    <source>
        <strain evidence="2">Expedition CK06-06</strain>
    </source>
</reference>
<name>X0YE71_9ZZZZ</name>
<sequence length="408" mass="45993">MVHFWLPEGTDIRKTTEDVSDLEKHIQRLDGVTGVTSFIGQGAPRFLLTYSPEKAYYSYGYLLINIKDYHQIDKLIPKIETYTNKHHINAMIKQRKFILGPSKEDTIEIRFSGADPTVLRQLANKVKKMMYADGNVVGVKDDWRERVKTVRPLYAEQQARELGISKADLDRVLEMTYNGFNVGMYREYDKLLPILAIAPQHERQLIDSMKNIQIWSPVAQKSVPLRQVVSGFKTSWEDSAIQRRDRRPTITAQGTQKSGNASVIFERLRPKVEAMKLPPGYILSFGGEYEKSVDAQKALFSNIPIVIILMTLVLVMLFNALRQPLIIVLTVPLAVIGVTIGLLVTGQSFGFMALLGFLSLIGMLIKNSIVLIDQIDLEVTEGKPIFEAILHSSMSRLRPVSMAAVTTV</sequence>
<dbReference type="InterPro" id="IPR001036">
    <property type="entry name" value="Acrflvin-R"/>
</dbReference>
<accession>X0YE71</accession>
<dbReference type="GO" id="GO:0005886">
    <property type="term" value="C:plasma membrane"/>
    <property type="evidence" value="ECO:0007669"/>
    <property type="project" value="TreeGrafter"/>
</dbReference>
<proteinExistence type="predicted"/>
<keyword evidence="1" id="KW-0472">Membrane</keyword>